<protein>
    <recommendedName>
        <fullName evidence="7">protein-glutamine gamma-glutamyltransferase</fullName>
        <ecNumber evidence="7">2.3.2.13</ecNumber>
    </recommendedName>
</protein>
<dbReference type="GO" id="GO:0072378">
    <property type="term" value="P:blood coagulation, fibrin clot formation"/>
    <property type="evidence" value="ECO:0007669"/>
    <property type="project" value="TreeGrafter"/>
</dbReference>
<name>W5LIC4_ASTMX</name>
<dbReference type="Bgee" id="ENSAMXG00000019013">
    <property type="expression patterns" value="Expressed in camera-type eye and 11 other cell types or tissues"/>
</dbReference>
<dbReference type="PIRSF" id="PIRSF000459">
    <property type="entry name" value="TGM_EBP42"/>
    <property type="match status" value="1"/>
</dbReference>
<feature type="active site" evidence="8">
    <location>
        <position position="377"/>
    </location>
</feature>
<comment type="similarity">
    <text evidence="2">Belongs to the transglutaminase superfamily. Transglutaminase family.</text>
</comment>
<dbReference type="InParanoid" id="W5LIC4"/>
<dbReference type="Proteomes" id="UP000018467">
    <property type="component" value="Unassembled WGS sequence"/>
</dbReference>
<dbReference type="PANTHER" id="PTHR11590:SF42">
    <property type="entry name" value="COAGULATION FACTOR XIII A CHAIN"/>
    <property type="match status" value="1"/>
</dbReference>
<evidence type="ECO:0000256" key="7">
    <source>
        <dbReference type="ARBA" id="ARBA00024222"/>
    </source>
</evidence>
<dbReference type="InterPro" id="IPR038765">
    <property type="entry name" value="Papain-like_cys_pep_sf"/>
</dbReference>
<evidence type="ECO:0000256" key="1">
    <source>
        <dbReference type="ARBA" id="ARBA00001913"/>
    </source>
</evidence>
<feature type="domain" description="Transglutaminase-like" evidence="9">
    <location>
        <begin position="310"/>
        <end position="403"/>
    </location>
</feature>
<dbReference type="InterPro" id="IPR002931">
    <property type="entry name" value="Transglutaminase-like"/>
</dbReference>
<dbReference type="SUPFAM" id="SSF49309">
    <property type="entry name" value="Transglutaminase, two C-terminal domains"/>
    <property type="match status" value="2"/>
</dbReference>
<evidence type="ECO:0000256" key="5">
    <source>
        <dbReference type="ARBA" id="ARBA00022837"/>
    </source>
</evidence>
<keyword evidence="6" id="KW-0012">Acyltransferase</keyword>
<dbReference type="GO" id="GO:0046872">
    <property type="term" value="F:metal ion binding"/>
    <property type="evidence" value="ECO:0007669"/>
    <property type="project" value="UniProtKB-KW"/>
</dbReference>
<dbReference type="GeneTree" id="ENSGT01050000244939"/>
<sequence length="731" mass="81889">MSIMETPCEVEKGRINCRIARNNRSNAELEEYEMLQARPRGVQPAEDPSALSVVDVKMYNDLNKADHHTEKYDNPNLIVRRGQEFTIGIVFRRPYNPQTDNVALEFVIGSNPSPTKYTLITVSLGKSDQPSSWKGRILETGDNETKVGITPAADSIIGLFSTYVTIITEVMKKRTKRTSQTDFYVLFNPWSPSDQVFMANENERQEFVLNDAGVIYSGVINNLVKRPWSYGQFKHGILDACLFVLDFGGMPLQYRGDVTKLIRTASAMINSQDDDGVLVGNWSENFSLGTAPTAWTGSAEILLSYAVQGGVPVKFGQCWVFAGTFNTLLRCLGIPARVITNYSSAHDNMGDLRTDIILDEDGRVDDNLTVDSIWNFHCWNEVFMQRSDIPAVYSGWQVVDATPQETSDGYYRCGPTPVKAIKEGELSYQFDASFVFAEVNSDVVFYKQDRYGRTRLVSTNTTYVGQLIVTKSVGSTEPEYITDNYKYPEGSPEDQTTMKRATALGMRRFRTTQPDPDVLLQLQASQQNNYNISLIFLFTNLSKETRTINLALTGKVDFYTGSTRSVFKFFTQSVTLDPLQAKQGTLIVTADEYRAFVQGQPFLSFVMYGLIQETSMYVTDMEVIHLDVPPLSVEVSGELKVGEDMFVTVKFTNTTDTDLNDVTLRMEGTGLLPVKVKTYSQISKGSTVKWIESVTPQLPGPKLLLACLDCTFIRNLCGQVDVFINPDSQDD</sequence>
<feature type="active site" evidence="8">
    <location>
        <position position="318"/>
    </location>
</feature>
<keyword evidence="5" id="KW-0106">Calcium</keyword>
<dbReference type="EC" id="2.3.2.13" evidence="7"/>
<dbReference type="HOGENOM" id="CLU_013435_0_2_1"/>
<dbReference type="InterPro" id="IPR023608">
    <property type="entry name" value="Transglutaminase_animal"/>
</dbReference>
<feature type="active site" evidence="8">
    <location>
        <position position="400"/>
    </location>
</feature>
<reference evidence="10" key="3">
    <citation type="submission" date="2025-08" db="UniProtKB">
        <authorList>
            <consortium name="Ensembl"/>
        </authorList>
    </citation>
    <scope>IDENTIFICATION</scope>
</reference>
<dbReference type="SMART" id="SM00460">
    <property type="entry name" value="TGc"/>
    <property type="match status" value="1"/>
</dbReference>
<dbReference type="SUPFAM" id="SSF81296">
    <property type="entry name" value="E set domains"/>
    <property type="match status" value="1"/>
</dbReference>
<dbReference type="FunFam" id="3.90.260.10:FF:000001">
    <property type="entry name" value="Protein-glutamine gamma-glutamyltransferase 2"/>
    <property type="match status" value="1"/>
</dbReference>
<reference evidence="11" key="2">
    <citation type="journal article" date="2014" name="Nat. Commun.">
        <title>The cavefish genome reveals candidate genes for eye loss.</title>
        <authorList>
            <person name="McGaugh S.E."/>
            <person name="Gross J.B."/>
            <person name="Aken B."/>
            <person name="Blin M."/>
            <person name="Borowsky R."/>
            <person name="Chalopin D."/>
            <person name="Hinaux H."/>
            <person name="Jeffery W.R."/>
            <person name="Keene A."/>
            <person name="Ma L."/>
            <person name="Minx P."/>
            <person name="Murphy D."/>
            <person name="O'Quin K.E."/>
            <person name="Retaux S."/>
            <person name="Rohner N."/>
            <person name="Searle S.M."/>
            <person name="Stahl B.A."/>
            <person name="Tabin C."/>
            <person name="Volff J.N."/>
            <person name="Yoshizawa M."/>
            <person name="Warren W.C."/>
        </authorList>
    </citation>
    <scope>NUCLEOTIDE SEQUENCE [LARGE SCALE GENOMIC DNA]</scope>
    <source>
        <strain evidence="11">female</strain>
    </source>
</reference>
<dbReference type="InterPro" id="IPR036985">
    <property type="entry name" value="Transglutaminase-like_sf"/>
</dbReference>
<dbReference type="Gene3D" id="3.90.260.10">
    <property type="entry name" value="Transglutaminase-like"/>
    <property type="match status" value="1"/>
</dbReference>
<dbReference type="GO" id="GO:0003810">
    <property type="term" value="F:protein-glutamine gamma-glutamyltransferase activity"/>
    <property type="evidence" value="ECO:0007669"/>
    <property type="project" value="UniProtKB-EC"/>
</dbReference>
<keyword evidence="3" id="KW-0808">Transferase</keyword>
<comment type="cofactor">
    <cofactor evidence="1">
        <name>Ca(2+)</name>
        <dbReference type="ChEBI" id="CHEBI:29108"/>
    </cofactor>
</comment>
<dbReference type="InterPro" id="IPR050779">
    <property type="entry name" value="Transglutaminase"/>
</dbReference>
<dbReference type="AlphaFoldDB" id="W5LIC4"/>
<organism evidence="10 11">
    <name type="scientific">Astyanax mexicanus</name>
    <name type="common">Blind cave fish</name>
    <name type="synonym">Astyanax fasciatus mexicanus</name>
    <dbReference type="NCBI Taxonomy" id="7994"/>
    <lineage>
        <taxon>Eukaryota</taxon>
        <taxon>Metazoa</taxon>
        <taxon>Chordata</taxon>
        <taxon>Craniata</taxon>
        <taxon>Vertebrata</taxon>
        <taxon>Euteleostomi</taxon>
        <taxon>Actinopterygii</taxon>
        <taxon>Neopterygii</taxon>
        <taxon>Teleostei</taxon>
        <taxon>Ostariophysi</taxon>
        <taxon>Characiformes</taxon>
        <taxon>Characoidei</taxon>
        <taxon>Acestrorhamphidae</taxon>
        <taxon>Acestrorhamphinae</taxon>
        <taxon>Astyanax</taxon>
    </lineage>
</organism>
<dbReference type="Ensembl" id="ENSAMXT00000019586.2">
    <property type="protein sequence ID" value="ENSAMXP00000019586.2"/>
    <property type="gene ID" value="ENSAMXG00000019013.2"/>
</dbReference>
<dbReference type="InterPro" id="IPR001102">
    <property type="entry name" value="Transglutaminase_N"/>
</dbReference>
<dbReference type="STRING" id="7994.ENSAMXP00000019586"/>
<dbReference type="PANTHER" id="PTHR11590">
    <property type="entry name" value="PROTEIN-GLUTAMINE GAMMA-GLUTAMYLTRANSFERASE"/>
    <property type="match status" value="1"/>
</dbReference>
<evidence type="ECO:0000256" key="6">
    <source>
        <dbReference type="ARBA" id="ARBA00023315"/>
    </source>
</evidence>
<evidence type="ECO:0000256" key="2">
    <source>
        <dbReference type="ARBA" id="ARBA00005968"/>
    </source>
</evidence>
<dbReference type="Pfam" id="PF00868">
    <property type="entry name" value="Transglut_N"/>
    <property type="match status" value="1"/>
</dbReference>
<reference evidence="11" key="1">
    <citation type="submission" date="2013-03" db="EMBL/GenBank/DDBJ databases">
        <authorList>
            <person name="Jeffery W."/>
            <person name="Warren W."/>
            <person name="Wilson R.K."/>
        </authorList>
    </citation>
    <scope>NUCLEOTIDE SEQUENCE</scope>
    <source>
        <strain evidence="11">female</strain>
    </source>
</reference>
<proteinExistence type="inferred from homology"/>
<dbReference type="PROSITE" id="PS00547">
    <property type="entry name" value="TRANSGLUTAMINASES"/>
    <property type="match status" value="1"/>
</dbReference>
<dbReference type="InterPro" id="IPR008958">
    <property type="entry name" value="Transglutaminase_C"/>
</dbReference>
<evidence type="ECO:0000259" key="9">
    <source>
        <dbReference type="SMART" id="SM00460"/>
    </source>
</evidence>
<dbReference type="GO" id="GO:0007399">
    <property type="term" value="P:nervous system development"/>
    <property type="evidence" value="ECO:0007669"/>
    <property type="project" value="UniProtKB-ARBA"/>
</dbReference>
<keyword evidence="4" id="KW-0479">Metal-binding</keyword>
<reference evidence="10" key="4">
    <citation type="submission" date="2025-09" db="UniProtKB">
        <authorList>
            <consortium name="Ensembl"/>
        </authorList>
    </citation>
    <scope>IDENTIFICATION</scope>
</reference>
<evidence type="ECO:0000256" key="4">
    <source>
        <dbReference type="ARBA" id="ARBA00022723"/>
    </source>
</evidence>
<dbReference type="InterPro" id="IPR036238">
    <property type="entry name" value="Transglutaminase_C_sf"/>
</dbReference>
<evidence type="ECO:0000256" key="8">
    <source>
        <dbReference type="PIRSR" id="PIRSR000459-1"/>
    </source>
</evidence>
<accession>W5LIC4</accession>
<dbReference type="InterPro" id="IPR013783">
    <property type="entry name" value="Ig-like_fold"/>
</dbReference>
<dbReference type="eggNOG" id="ENOG502QQ46">
    <property type="taxonomic scope" value="Eukaryota"/>
</dbReference>
<evidence type="ECO:0000313" key="11">
    <source>
        <dbReference type="Proteomes" id="UP000018467"/>
    </source>
</evidence>
<dbReference type="Pfam" id="PF01841">
    <property type="entry name" value="Transglut_core"/>
    <property type="match status" value="1"/>
</dbReference>
<dbReference type="Pfam" id="PF00927">
    <property type="entry name" value="Transglut_C"/>
    <property type="match status" value="1"/>
</dbReference>
<evidence type="ECO:0000256" key="3">
    <source>
        <dbReference type="ARBA" id="ARBA00022679"/>
    </source>
</evidence>
<evidence type="ECO:0000313" key="10">
    <source>
        <dbReference type="Ensembl" id="ENSAMXP00000019586.2"/>
    </source>
</evidence>
<keyword evidence="11" id="KW-1185">Reference proteome</keyword>
<dbReference type="InterPro" id="IPR013808">
    <property type="entry name" value="Transglutaminase_AS"/>
</dbReference>
<dbReference type="InterPro" id="IPR014756">
    <property type="entry name" value="Ig_E-set"/>
</dbReference>
<dbReference type="Gene3D" id="2.60.40.10">
    <property type="entry name" value="Immunoglobulins"/>
    <property type="match status" value="3"/>
</dbReference>
<dbReference type="SUPFAM" id="SSF54001">
    <property type="entry name" value="Cysteine proteinases"/>
    <property type="match status" value="1"/>
</dbReference>